<evidence type="ECO:0000256" key="1">
    <source>
        <dbReference type="SAM" id="SignalP"/>
    </source>
</evidence>
<evidence type="ECO:0000313" key="3">
    <source>
        <dbReference type="Proteomes" id="UP000612746"/>
    </source>
</evidence>
<evidence type="ECO:0000313" key="2">
    <source>
        <dbReference type="EMBL" id="KAG2173969.1"/>
    </source>
</evidence>
<accession>A0A8H7PH80</accession>
<protein>
    <submittedName>
        <fullName evidence="2">Uncharacterized protein</fullName>
    </submittedName>
</protein>
<proteinExistence type="predicted"/>
<dbReference type="Proteomes" id="UP000612746">
    <property type="component" value="Unassembled WGS sequence"/>
</dbReference>
<keyword evidence="3" id="KW-1185">Reference proteome</keyword>
<reference evidence="2" key="1">
    <citation type="submission" date="2020-12" db="EMBL/GenBank/DDBJ databases">
        <title>Metabolic potential, ecology and presence of endohyphal bacteria is reflected in genomic diversity of Mucoromycotina.</title>
        <authorList>
            <person name="Muszewska A."/>
            <person name="Okrasinska A."/>
            <person name="Steczkiewicz K."/>
            <person name="Drgas O."/>
            <person name="Orlowska M."/>
            <person name="Perlinska-Lenart U."/>
            <person name="Aleksandrzak-Piekarczyk T."/>
            <person name="Szatraj K."/>
            <person name="Zielenkiewicz U."/>
            <person name="Pilsyk S."/>
            <person name="Malc E."/>
            <person name="Mieczkowski P."/>
            <person name="Kruszewska J.S."/>
            <person name="Biernat P."/>
            <person name="Pawlowska J."/>
        </authorList>
    </citation>
    <scope>NUCLEOTIDE SEQUENCE</scope>
    <source>
        <strain evidence="2">WA0000051536</strain>
    </source>
</reference>
<sequence>MRFLSTICLLLAAATAQAAFVGKQVNQADISIPLGYDLIYQKLVEVNSLAHEFQNTGSFTSAYRVVITEEQLEKLFENSTLQCTELQRQFMPDEAKLLFDQTTDILKQFGDSLQTFIALKKMYRLVFNAAGFESRIKQLEDHVDRLEDCFKTHLSDEMAKNATEVREQFDKLFANAYAQLKA</sequence>
<name>A0A8H7PH80_9FUNG</name>
<feature type="signal peptide" evidence="1">
    <location>
        <begin position="1"/>
        <end position="18"/>
    </location>
</feature>
<gene>
    <name evidence="2" type="ORF">INT44_000082</name>
</gene>
<comment type="caution">
    <text evidence="2">The sequence shown here is derived from an EMBL/GenBank/DDBJ whole genome shotgun (WGS) entry which is preliminary data.</text>
</comment>
<organism evidence="2 3">
    <name type="scientific">Umbelopsis vinacea</name>
    <dbReference type="NCBI Taxonomy" id="44442"/>
    <lineage>
        <taxon>Eukaryota</taxon>
        <taxon>Fungi</taxon>
        <taxon>Fungi incertae sedis</taxon>
        <taxon>Mucoromycota</taxon>
        <taxon>Mucoromycotina</taxon>
        <taxon>Umbelopsidomycetes</taxon>
        <taxon>Umbelopsidales</taxon>
        <taxon>Umbelopsidaceae</taxon>
        <taxon>Umbelopsis</taxon>
    </lineage>
</organism>
<keyword evidence="1" id="KW-0732">Signal</keyword>
<dbReference type="AlphaFoldDB" id="A0A8H7PH80"/>
<dbReference type="EMBL" id="JAEPRA010000017">
    <property type="protein sequence ID" value="KAG2173969.1"/>
    <property type="molecule type" value="Genomic_DNA"/>
</dbReference>
<feature type="chain" id="PRO_5034593180" evidence="1">
    <location>
        <begin position="19"/>
        <end position="182"/>
    </location>
</feature>
<dbReference type="OrthoDB" id="10319757at2759"/>